<dbReference type="InterPro" id="IPR051448">
    <property type="entry name" value="CdaR-like_regulators"/>
</dbReference>
<dbReference type="PANTHER" id="PTHR33744">
    <property type="entry name" value="CARBOHYDRATE DIACID REGULATOR"/>
    <property type="match status" value="1"/>
</dbReference>
<protein>
    <submittedName>
        <fullName evidence="3">PucR-like helix-turn-helix protein</fullName>
    </submittedName>
</protein>
<dbReference type="RefSeq" id="WP_110036255.1">
    <property type="nucleotide sequence ID" value="NZ_QGTL01000002.1"/>
</dbReference>
<name>A0A317NYQ8_9NOCA</name>
<evidence type="ECO:0000259" key="2">
    <source>
        <dbReference type="Pfam" id="PF14361"/>
    </source>
</evidence>
<evidence type="ECO:0000313" key="3">
    <source>
        <dbReference type="EMBL" id="PWV79058.1"/>
    </source>
</evidence>
<dbReference type="Proteomes" id="UP000246410">
    <property type="component" value="Unassembled WGS sequence"/>
</dbReference>
<dbReference type="AlphaFoldDB" id="A0A317NYQ8"/>
<accession>A0A317NYQ8</accession>
<dbReference type="Pfam" id="PF14361">
    <property type="entry name" value="RsbRD_N"/>
    <property type="match status" value="1"/>
</dbReference>
<dbReference type="Pfam" id="PF13556">
    <property type="entry name" value="HTH_30"/>
    <property type="match status" value="1"/>
</dbReference>
<evidence type="ECO:0000259" key="1">
    <source>
        <dbReference type="Pfam" id="PF13556"/>
    </source>
</evidence>
<keyword evidence="4" id="KW-1185">Reference proteome</keyword>
<comment type="caution">
    <text evidence="3">The sequence shown here is derived from an EMBL/GenBank/DDBJ whole genome shotgun (WGS) entry which is preliminary data.</text>
</comment>
<dbReference type="InterPro" id="IPR025751">
    <property type="entry name" value="RsbRD_N_dom"/>
</dbReference>
<organism evidence="3 4">
    <name type="scientific">Nocardia neocaledoniensis</name>
    <dbReference type="NCBI Taxonomy" id="236511"/>
    <lineage>
        <taxon>Bacteria</taxon>
        <taxon>Bacillati</taxon>
        <taxon>Actinomycetota</taxon>
        <taxon>Actinomycetes</taxon>
        <taxon>Mycobacteriales</taxon>
        <taxon>Nocardiaceae</taxon>
        <taxon>Nocardia</taxon>
    </lineage>
</organism>
<sequence>MLAEHPAPARSALTARLLTRWPQIAERMLADGLGATAPAELPPGHFTAEVLPTIYACGRAVLEAIGADREFTQAEVAAFVAPVAERHAEDRLPLPMLIGAIHGSAQSVLTEAFELTDPSEMSDLVLVGSRLLDLLRHINMTVVETYTEVEQSIYHAEREARRELCSALVRGLPAEELAARADTVLADQYTVLAIHLSEPARTGSAANLVTRRRIRVLQRALDELTGTTTPATFDGANGIALLSSSSETDIVDARRFDDLAARLTEQFGVTVYLAEFSGVSRDNIPATAKDATELTELARLRGRPGGCYRLDDLLLEYQLTRPGPARERLAQRVIPLLGSPHLVEALEAHLRHGADRKTAARRIHVHPNTFTYRLRRIAELTGLDPADPTDSRMLAAALTVHRLDSAGRPEEQG</sequence>
<dbReference type="PANTHER" id="PTHR33744:SF1">
    <property type="entry name" value="DNA-BINDING TRANSCRIPTIONAL ACTIVATOR ADER"/>
    <property type="match status" value="1"/>
</dbReference>
<dbReference type="EMBL" id="QGTL01000002">
    <property type="protein sequence ID" value="PWV79058.1"/>
    <property type="molecule type" value="Genomic_DNA"/>
</dbReference>
<proteinExistence type="predicted"/>
<gene>
    <name evidence="3" type="ORF">DFR69_102116</name>
</gene>
<dbReference type="Gene3D" id="1.10.10.2840">
    <property type="entry name" value="PucR C-terminal helix-turn-helix domain"/>
    <property type="match status" value="1"/>
</dbReference>
<dbReference type="InterPro" id="IPR042070">
    <property type="entry name" value="PucR_C-HTH_sf"/>
</dbReference>
<dbReference type="InterPro" id="IPR025736">
    <property type="entry name" value="PucR_C-HTH_dom"/>
</dbReference>
<feature type="domain" description="RsbT co-antagonist protein RsbRD N-terminal" evidence="2">
    <location>
        <begin position="22"/>
        <end position="161"/>
    </location>
</feature>
<reference evidence="3 4" key="1">
    <citation type="submission" date="2018-05" db="EMBL/GenBank/DDBJ databases">
        <title>Genomic Encyclopedia of Type Strains, Phase IV (KMG-IV): sequencing the most valuable type-strain genomes for metagenomic binning, comparative biology and taxonomic classification.</title>
        <authorList>
            <person name="Goeker M."/>
        </authorList>
    </citation>
    <scope>NUCLEOTIDE SEQUENCE [LARGE SCALE GENOMIC DNA]</scope>
    <source>
        <strain evidence="3 4">DSM 44717</strain>
    </source>
</reference>
<feature type="domain" description="PucR C-terminal helix-turn-helix" evidence="1">
    <location>
        <begin position="342"/>
        <end position="399"/>
    </location>
</feature>
<evidence type="ECO:0000313" key="4">
    <source>
        <dbReference type="Proteomes" id="UP000246410"/>
    </source>
</evidence>